<dbReference type="RefSeq" id="WP_115010773.1">
    <property type="nucleotide sequence ID" value="NZ_UGHV01000001.1"/>
</dbReference>
<dbReference type="GO" id="GO:0141102">
    <property type="term" value="F:tRNA (5-carboxymethylaminomethyluridine(34)-2'-O)-methyltransferase activity"/>
    <property type="evidence" value="ECO:0007669"/>
    <property type="project" value="RHEA"/>
</dbReference>
<keyword evidence="1 6" id="KW-0963">Cytoplasm</keyword>
<evidence type="ECO:0000256" key="6">
    <source>
        <dbReference type="HAMAP-Rule" id="MF_01885"/>
    </source>
</evidence>
<sequence>MLHIILIEPRIPQNTGNIGRLCVAANATLHLIHPLGFCLSEKSLKRAGLDYWQYLQKCEWDSVEHFWAHYPLDSRHFFLTTKAHKPYYHARFDKECFLYFGREDAGISERILNANNKQCLTIPMAVQARSLNLATSVGIVAYEAIRQLQATSPINAPIAP</sequence>
<comment type="subcellular location">
    <subcellularLocation>
        <location evidence="6">Cytoplasm</location>
    </subcellularLocation>
</comment>
<keyword evidence="3 6" id="KW-0808">Transferase</keyword>
<comment type="catalytic activity">
    <reaction evidence="6">
        <text>cytidine(34) in tRNA + S-adenosyl-L-methionine = 2'-O-methylcytidine(34) in tRNA + S-adenosyl-L-homocysteine + H(+)</text>
        <dbReference type="Rhea" id="RHEA:43084"/>
        <dbReference type="Rhea" id="RHEA-COMP:10331"/>
        <dbReference type="Rhea" id="RHEA-COMP:10332"/>
        <dbReference type="ChEBI" id="CHEBI:15378"/>
        <dbReference type="ChEBI" id="CHEBI:57856"/>
        <dbReference type="ChEBI" id="CHEBI:59789"/>
        <dbReference type="ChEBI" id="CHEBI:74495"/>
        <dbReference type="ChEBI" id="CHEBI:82748"/>
        <dbReference type="EC" id="2.1.1.207"/>
    </reaction>
</comment>
<dbReference type="AlphaFoldDB" id="A0A377J260"/>
<feature type="binding site" evidence="6 7">
    <location>
        <position position="122"/>
    </location>
    <ligand>
        <name>S-adenosyl-L-methionine</name>
        <dbReference type="ChEBI" id="CHEBI:59789"/>
    </ligand>
</feature>
<dbReference type="Pfam" id="PF00588">
    <property type="entry name" value="SpoU_methylase"/>
    <property type="match status" value="1"/>
</dbReference>
<dbReference type="GO" id="GO:0141098">
    <property type="term" value="F:tRNA (cytidine(34)-2'-O)-methyltransferase activity"/>
    <property type="evidence" value="ECO:0007669"/>
    <property type="project" value="RHEA"/>
</dbReference>
<dbReference type="InterPro" id="IPR001537">
    <property type="entry name" value="SpoU_MeTrfase"/>
</dbReference>
<name>A0A377J260_9HELI</name>
<accession>A0A377J260</accession>
<dbReference type="Proteomes" id="UP000254841">
    <property type="component" value="Unassembled WGS sequence"/>
</dbReference>
<dbReference type="InterPro" id="IPR029028">
    <property type="entry name" value="Alpha/beta_knot_MTases"/>
</dbReference>
<evidence type="ECO:0000256" key="3">
    <source>
        <dbReference type="ARBA" id="ARBA00022679"/>
    </source>
</evidence>
<proteinExistence type="inferred from homology"/>
<dbReference type="CDD" id="cd18094">
    <property type="entry name" value="SpoU-like_TrmL"/>
    <property type="match status" value="1"/>
</dbReference>
<feature type="binding site" evidence="6 7">
    <location>
        <position position="101"/>
    </location>
    <ligand>
        <name>S-adenosyl-L-methionine</name>
        <dbReference type="ChEBI" id="CHEBI:59789"/>
    </ligand>
</feature>
<dbReference type="InterPro" id="IPR029026">
    <property type="entry name" value="tRNA_m1G_MTases_N"/>
</dbReference>
<reference evidence="9 10" key="1">
    <citation type="submission" date="2018-06" db="EMBL/GenBank/DDBJ databases">
        <authorList>
            <consortium name="Pathogen Informatics"/>
            <person name="Doyle S."/>
        </authorList>
    </citation>
    <scope>NUCLEOTIDE SEQUENCE [LARGE SCALE GENOMIC DNA]</scope>
    <source>
        <strain evidence="9 10">NCTC12410</strain>
    </source>
</reference>
<dbReference type="InterPro" id="IPR016914">
    <property type="entry name" value="TrmL"/>
</dbReference>
<evidence type="ECO:0000256" key="5">
    <source>
        <dbReference type="ARBA" id="ARBA00022694"/>
    </source>
</evidence>
<keyword evidence="5 6" id="KW-0819">tRNA processing</keyword>
<feature type="domain" description="tRNA/rRNA methyltransferase SpoU type" evidence="8">
    <location>
        <begin position="2"/>
        <end position="142"/>
    </location>
</feature>
<keyword evidence="2 6" id="KW-0489">Methyltransferase</keyword>
<dbReference type="SUPFAM" id="SSF75217">
    <property type="entry name" value="alpha/beta knot"/>
    <property type="match status" value="1"/>
</dbReference>
<evidence type="ECO:0000259" key="8">
    <source>
        <dbReference type="Pfam" id="PF00588"/>
    </source>
</evidence>
<keyword evidence="4 6" id="KW-0949">S-adenosyl-L-methionine</keyword>
<comment type="catalytic activity">
    <reaction evidence="6">
        <text>5-carboxymethylaminomethyluridine(34) in tRNA(Leu) + S-adenosyl-L-methionine = 5-carboxymethylaminomethyl-2'-O-methyluridine(34) in tRNA(Leu) + S-adenosyl-L-homocysteine + H(+)</text>
        <dbReference type="Rhea" id="RHEA:43088"/>
        <dbReference type="Rhea" id="RHEA-COMP:10333"/>
        <dbReference type="Rhea" id="RHEA-COMP:10334"/>
        <dbReference type="ChEBI" id="CHEBI:15378"/>
        <dbReference type="ChEBI" id="CHEBI:57856"/>
        <dbReference type="ChEBI" id="CHEBI:59789"/>
        <dbReference type="ChEBI" id="CHEBI:74508"/>
        <dbReference type="ChEBI" id="CHEBI:74511"/>
        <dbReference type="EC" id="2.1.1.207"/>
    </reaction>
</comment>
<dbReference type="Gene3D" id="3.40.1280.10">
    <property type="match status" value="1"/>
</dbReference>
<feature type="binding site" evidence="6 7">
    <location>
        <position position="79"/>
    </location>
    <ligand>
        <name>S-adenosyl-L-methionine</name>
        <dbReference type="ChEBI" id="CHEBI:59789"/>
    </ligand>
</feature>
<evidence type="ECO:0000256" key="7">
    <source>
        <dbReference type="PIRSR" id="PIRSR029256-1"/>
    </source>
</evidence>
<feature type="binding site" evidence="6 7">
    <location>
        <position position="130"/>
    </location>
    <ligand>
        <name>S-adenosyl-L-methionine</name>
        <dbReference type="ChEBI" id="CHEBI:59789"/>
    </ligand>
</feature>
<evidence type="ECO:0000256" key="2">
    <source>
        <dbReference type="ARBA" id="ARBA00022603"/>
    </source>
</evidence>
<evidence type="ECO:0000256" key="4">
    <source>
        <dbReference type="ARBA" id="ARBA00022691"/>
    </source>
</evidence>
<gene>
    <name evidence="9" type="primary">trmL</name>
    <name evidence="9" type="ORF">NCTC12410_00251</name>
</gene>
<comment type="function">
    <text evidence="6">Could methylate the ribose at the nucleotide 34 wobble position in tRNA.</text>
</comment>
<dbReference type="OrthoDB" id="9789043at2"/>
<dbReference type="PIRSF" id="PIRSF029256">
    <property type="entry name" value="SpoU_TrmH_prd"/>
    <property type="match status" value="1"/>
</dbReference>
<comment type="similarity">
    <text evidence="6">Belongs to the class IV-like SAM-binding methyltransferase superfamily. RNA methyltransferase TrmH family. TrmL subfamily.</text>
</comment>
<dbReference type="EC" id="2.1.1.207" evidence="6"/>
<evidence type="ECO:0000313" key="10">
    <source>
        <dbReference type="Proteomes" id="UP000254841"/>
    </source>
</evidence>
<dbReference type="PANTHER" id="PTHR42971">
    <property type="entry name" value="TRNA (CYTIDINE(34)-2'-O)-METHYLTRANSFERASE"/>
    <property type="match status" value="1"/>
</dbReference>
<evidence type="ECO:0000313" key="9">
    <source>
        <dbReference type="EMBL" id="STO96439.1"/>
    </source>
</evidence>
<dbReference type="GO" id="GO:0002130">
    <property type="term" value="P:wobble position ribose methylation"/>
    <property type="evidence" value="ECO:0007669"/>
    <property type="project" value="TreeGrafter"/>
</dbReference>
<dbReference type="HAMAP" id="MF_01885">
    <property type="entry name" value="tRNA_methyltr_TrmL"/>
    <property type="match status" value="1"/>
</dbReference>
<dbReference type="EMBL" id="UGHV01000001">
    <property type="protein sequence ID" value="STO96439.1"/>
    <property type="molecule type" value="Genomic_DNA"/>
</dbReference>
<dbReference type="PANTHER" id="PTHR42971:SF1">
    <property type="entry name" value="TRNA (CYTIDINE(34)-2'-O)-METHYLTRANSFERASE"/>
    <property type="match status" value="1"/>
</dbReference>
<evidence type="ECO:0000256" key="1">
    <source>
        <dbReference type="ARBA" id="ARBA00022490"/>
    </source>
</evidence>
<protein>
    <recommendedName>
        <fullName evidence="6">Putative tRNA (cytidine(34)-2'-O)-methyltransferase</fullName>
        <ecNumber evidence="6">2.1.1.207</ecNumber>
    </recommendedName>
    <alternativeName>
        <fullName evidence="6">tRNA (cytidine/uridine-2'-O-)-methyltransferase</fullName>
    </alternativeName>
</protein>
<dbReference type="GO" id="GO:0005737">
    <property type="term" value="C:cytoplasm"/>
    <property type="evidence" value="ECO:0007669"/>
    <property type="project" value="UniProtKB-SubCell"/>
</dbReference>
<dbReference type="GO" id="GO:0003723">
    <property type="term" value="F:RNA binding"/>
    <property type="evidence" value="ECO:0007669"/>
    <property type="project" value="InterPro"/>
</dbReference>
<organism evidence="9 10">
    <name type="scientific">Helicobacter canis</name>
    <dbReference type="NCBI Taxonomy" id="29419"/>
    <lineage>
        <taxon>Bacteria</taxon>
        <taxon>Pseudomonadati</taxon>
        <taxon>Campylobacterota</taxon>
        <taxon>Epsilonproteobacteria</taxon>
        <taxon>Campylobacterales</taxon>
        <taxon>Helicobacteraceae</taxon>
        <taxon>Helicobacter</taxon>
    </lineage>
</organism>